<dbReference type="Proteomes" id="UP001108027">
    <property type="component" value="Unassembled WGS sequence"/>
</dbReference>
<evidence type="ECO:0000256" key="6">
    <source>
        <dbReference type="SAM" id="MobiDB-lite"/>
    </source>
</evidence>
<comment type="caution">
    <text evidence="7">The sequence shown here is derived from an EMBL/GenBank/DDBJ whole genome shotgun (WGS) entry which is preliminary data.</text>
</comment>
<keyword evidence="7" id="KW-0969">Cilium</keyword>
<proteinExistence type="predicted"/>
<evidence type="ECO:0000256" key="1">
    <source>
        <dbReference type="ARBA" id="ARBA00004514"/>
    </source>
</evidence>
<sequence length="129" mass="14744">MTHATITAEQVMRVYEGLARRTLRMETLAREGDWGALVEEESHYVVDVEWLARCESGACLSRAQQERKSAVLGMILEREQTILGCLLTRRDELNQLIGLSRRQRDLTRSYGPQEAAVVDGRPRFEKGRP</sequence>
<dbReference type="AlphaFoldDB" id="A0A9Q3YNP0"/>
<dbReference type="RefSeq" id="WP_228234717.1">
    <property type="nucleotide sequence ID" value="NZ_JAJGNA010000027.1"/>
</dbReference>
<dbReference type="EMBL" id="JAJGNA010000027">
    <property type="protein sequence ID" value="MCC4310049.1"/>
    <property type="molecule type" value="Genomic_DNA"/>
</dbReference>
<evidence type="ECO:0000256" key="4">
    <source>
        <dbReference type="ARBA" id="ARBA00023186"/>
    </source>
</evidence>
<feature type="region of interest" description="Disordered" evidence="6">
    <location>
        <begin position="106"/>
        <end position="129"/>
    </location>
</feature>
<protein>
    <recommendedName>
        <fullName evidence="5">Flagellar protein FliT</fullName>
    </recommendedName>
</protein>
<evidence type="ECO:0000256" key="3">
    <source>
        <dbReference type="ARBA" id="ARBA00022795"/>
    </source>
</evidence>
<dbReference type="Pfam" id="PF05400">
    <property type="entry name" value="FliT"/>
    <property type="match status" value="1"/>
</dbReference>
<evidence type="ECO:0000256" key="2">
    <source>
        <dbReference type="ARBA" id="ARBA00022490"/>
    </source>
</evidence>
<gene>
    <name evidence="7" type="primary">fliT</name>
    <name evidence="7" type="ORF">LL252_15855</name>
</gene>
<evidence type="ECO:0000256" key="5">
    <source>
        <dbReference type="ARBA" id="ARBA00093797"/>
    </source>
</evidence>
<keyword evidence="8" id="KW-1185">Reference proteome</keyword>
<organism evidence="7 8">
    <name type="scientific">Alloalcanivorax marinus</name>
    <dbReference type="NCBI Taxonomy" id="1177169"/>
    <lineage>
        <taxon>Bacteria</taxon>
        <taxon>Pseudomonadati</taxon>
        <taxon>Pseudomonadota</taxon>
        <taxon>Gammaproteobacteria</taxon>
        <taxon>Oceanospirillales</taxon>
        <taxon>Alcanivoracaceae</taxon>
        <taxon>Alloalcanivorax</taxon>
    </lineage>
</organism>
<keyword evidence="7" id="KW-0966">Cell projection</keyword>
<keyword evidence="4" id="KW-0143">Chaperone</keyword>
<reference evidence="7" key="1">
    <citation type="submission" date="2021-10" db="EMBL/GenBank/DDBJ databases">
        <title>The diversity and Nitrogen Metabolism of Culturable Nitrate-Utilizing Bacteria Within the Oxygen Minimum Zone of the Changjiang (Yangtze River)Estuary.</title>
        <authorList>
            <person name="Zhang D."/>
            <person name="Zheng J."/>
            <person name="Liu S."/>
            <person name="He W."/>
        </authorList>
    </citation>
    <scope>NUCLEOTIDE SEQUENCE</scope>
    <source>
        <strain evidence="7">FXH-223</strain>
    </source>
</reference>
<keyword evidence="2" id="KW-0963">Cytoplasm</keyword>
<comment type="subcellular location">
    <subcellularLocation>
        <location evidence="1">Cytoplasm</location>
        <location evidence="1">Cytosol</location>
    </subcellularLocation>
</comment>
<keyword evidence="3" id="KW-1005">Bacterial flagellum biogenesis</keyword>
<name>A0A9Q3YNP0_9GAMM</name>
<keyword evidence="7" id="KW-0282">Flagellum</keyword>
<evidence type="ECO:0000313" key="8">
    <source>
        <dbReference type="Proteomes" id="UP001108027"/>
    </source>
</evidence>
<evidence type="ECO:0000313" key="7">
    <source>
        <dbReference type="EMBL" id="MCC4310049.1"/>
    </source>
</evidence>
<dbReference type="GO" id="GO:0044781">
    <property type="term" value="P:bacterial-type flagellum organization"/>
    <property type="evidence" value="ECO:0007669"/>
    <property type="project" value="UniProtKB-KW"/>
</dbReference>
<accession>A0A9Q3YNP0</accession>
<dbReference type="Gene3D" id="1.20.58.380">
    <property type="entry name" value="Flagellar protein flit"/>
    <property type="match status" value="1"/>
</dbReference>
<dbReference type="InterPro" id="IPR008622">
    <property type="entry name" value="FliT"/>
</dbReference>
<feature type="compositionally biased region" description="Basic and acidic residues" evidence="6">
    <location>
        <begin position="120"/>
        <end position="129"/>
    </location>
</feature>